<dbReference type="EMBL" id="MU006093">
    <property type="protein sequence ID" value="KAF2840400.1"/>
    <property type="molecule type" value="Genomic_DNA"/>
</dbReference>
<evidence type="ECO:0000259" key="7">
    <source>
        <dbReference type="Pfam" id="PF12341"/>
    </source>
</evidence>
<feature type="domain" description="WDHD1/CFT4 helical bundle" evidence="8">
    <location>
        <begin position="735"/>
        <end position="838"/>
    </location>
</feature>
<dbReference type="PANTHER" id="PTHR19932">
    <property type="entry name" value="WD REPEAT AND HMG-BOX DNA BINDING PROTEIN"/>
    <property type="match status" value="1"/>
</dbReference>
<evidence type="ECO:0000259" key="9">
    <source>
        <dbReference type="Pfam" id="PF24817"/>
    </source>
</evidence>
<evidence type="ECO:0000313" key="10">
    <source>
        <dbReference type="EMBL" id="KAF2840400.1"/>
    </source>
</evidence>
<dbReference type="Proteomes" id="UP000799429">
    <property type="component" value="Unassembled WGS sequence"/>
</dbReference>
<name>A0A9P4SD39_9PEZI</name>
<keyword evidence="11" id="KW-1185">Reference proteome</keyword>
<evidence type="ECO:0000256" key="6">
    <source>
        <dbReference type="SAM" id="MobiDB-lite"/>
    </source>
</evidence>
<dbReference type="PROSITE" id="PS50082">
    <property type="entry name" value="WD_REPEATS_2"/>
    <property type="match status" value="2"/>
</dbReference>
<evidence type="ECO:0000256" key="5">
    <source>
        <dbReference type="PROSITE-ProRule" id="PRU00221"/>
    </source>
</evidence>
<sequence>MSARIRGRPAHTPGPTFLSYTPNGRKLITVGLNNAIRVFQTGSDAEPANIDDCQDSNTAIAASNDFFVTGSDDGTVCKYSLETNSLDEILVRCSVAVRDVALSPDGNWVAVASDELVVKVVNTNDMTRVIYLRDQPRSVKHVSFDPSGTYLTASCTDGVVYVYSLSSEQPKLVRKVDDLIRSLEPEVEASSKVVWHPDGRAFGAPTGTREFQVMSHRDWEKQRAFSSGHSGDITAVAWSPNGALLATAGADRKLVLWDTKSQKVIKTYDDVRATILEMSWHPTENIFSYTNNDGELYIHPDFVPAEYISALKKDLQPAPFIHDPLSEISGNVRRQETDGSKNGLPRRTRDRTPDSLDGIIDGDGMSDVDGFIEDDDDGGYVEPTNGLGKRANDDLNDHEYPYKRARTQGIWQPKTHASFQPGSTPWRGNRRYLCLNLVGFVWTVSQEDAYHTVTVEFYDRELHRDFHFTDPFLYDKACLNEHGALFSCSPSSKSPAIIYYRPHETWTTRTDWRTELPAGETPTAIALSESHIVVTTNTGYVRIYSLFGVPLRVHRAKASPTVTCAAWRDYVWTIGNGPLGSDGRTTLRYTIENVRRDDVCQAEDILPLPATAELKSIFFSDAGDPCIYDSTGVLLVLLHWRLPGQARWAPLLDTKKLSRLASGKKEESYWPVAVAGEKFHCIILKGGDTHPYFPRPLLTDFDFRLPVSAAPPPPATDDDALVSDTTKDPAHEAARLEEQHARHVLLHALLSDALSTTRATHEQQTVLAAQEREADKALLQLLAIEAREGEEHGMKALEIVTLMRDRSGKMLEAAGRVAERFGREVLAGKIREVAEGRLGEEDEEF</sequence>
<dbReference type="SMART" id="SM00320">
    <property type="entry name" value="WD40"/>
    <property type="match status" value="6"/>
</dbReference>
<dbReference type="GO" id="GO:0006281">
    <property type="term" value="P:DNA repair"/>
    <property type="evidence" value="ECO:0007669"/>
    <property type="project" value="TreeGrafter"/>
</dbReference>
<dbReference type="Gene3D" id="2.130.10.10">
    <property type="entry name" value="YVTN repeat-like/Quinoprotein amine dehydrogenase"/>
    <property type="match status" value="2"/>
</dbReference>
<keyword evidence="3" id="KW-0677">Repeat</keyword>
<comment type="subcellular location">
    <subcellularLocation>
        <location evidence="1">Nucleus</location>
    </subcellularLocation>
</comment>
<proteinExistence type="predicted"/>
<protein>
    <submittedName>
        <fullName evidence="10">Chromosome segregation protein</fullName>
    </submittedName>
</protein>
<evidence type="ECO:0000256" key="1">
    <source>
        <dbReference type="ARBA" id="ARBA00004123"/>
    </source>
</evidence>
<dbReference type="GO" id="GO:0006261">
    <property type="term" value="P:DNA-templated DNA replication"/>
    <property type="evidence" value="ECO:0007669"/>
    <property type="project" value="TreeGrafter"/>
</dbReference>
<feature type="repeat" description="WD" evidence="5">
    <location>
        <begin position="132"/>
        <end position="173"/>
    </location>
</feature>
<evidence type="ECO:0000256" key="4">
    <source>
        <dbReference type="ARBA" id="ARBA00023242"/>
    </source>
</evidence>
<accession>A0A9P4SD39</accession>
<dbReference type="PANTHER" id="PTHR19932:SF10">
    <property type="entry name" value="WD REPEAT AND HMG-BOX DNA-BINDING PROTEIN 1"/>
    <property type="match status" value="1"/>
</dbReference>
<dbReference type="GO" id="GO:0000278">
    <property type="term" value="P:mitotic cell cycle"/>
    <property type="evidence" value="ECO:0007669"/>
    <property type="project" value="TreeGrafter"/>
</dbReference>
<keyword evidence="4" id="KW-0539">Nucleus</keyword>
<reference evidence="10" key="1">
    <citation type="journal article" date="2020" name="Stud. Mycol.">
        <title>101 Dothideomycetes genomes: a test case for predicting lifestyles and emergence of pathogens.</title>
        <authorList>
            <person name="Haridas S."/>
            <person name="Albert R."/>
            <person name="Binder M."/>
            <person name="Bloem J."/>
            <person name="Labutti K."/>
            <person name="Salamov A."/>
            <person name="Andreopoulos B."/>
            <person name="Baker S."/>
            <person name="Barry K."/>
            <person name="Bills G."/>
            <person name="Bluhm B."/>
            <person name="Cannon C."/>
            <person name="Castanera R."/>
            <person name="Culley D."/>
            <person name="Daum C."/>
            <person name="Ezra D."/>
            <person name="Gonzalez J."/>
            <person name="Henrissat B."/>
            <person name="Kuo A."/>
            <person name="Liang C."/>
            <person name="Lipzen A."/>
            <person name="Lutzoni F."/>
            <person name="Magnuson J."/>
            <person name="Mondo S."/>
            <person name="Nolan M."/>
            <person name="Ohm R."/>
            <person name="Pangilinan J."/>
            <person name="Park H.-J."/>
            <person name="Ramirez L."/>
            <person name="Alfaro M."/>
            <person name="Sun H."/>
            <person name="Tritt A."/>
            <person name="Yoshinaga Y."/>
            <person name="Zwiers L.-H."/>
            <person name="Turgeon B."/>
            <person name="Goodwin S."/>
            <person name="Spatafora J."/>
            <person name="Crous P."/>
            <person name="Grigoriev I."/>
        </authorList>
    </citation>
    <scope>NUCLEOTIDE SEQUENCE</scope>
    <source>
        <strain evidence="10">CBS 101060</strain>
    </source>
</reference>
<dbReference type="GO" id="GO:0043596">
    <property type="term" value="C:nuclear replication fork"/>
    <property type="evidence" value="ECO:0007669"/>
    <property type="project" value="TreeGrafter"/>
</dbReference>
<dbReference type="PROSITE" id="PS50294">
    <property type="entry name" value="WD_REPEATS_REGION"/>
    <property type="match status" value="1"/>
</dbReference>
<dbReference type="Pfam" id="PF12341">
    <property type="entry name" value="Mcl1_mid"/>
    <property type="match status" value="1"/>
</dbReference>
<dbReference type="AlphaFoldDB" id="A0A9P4SD39"/>
<feature type="domain" description="WDHD1/CFT4 second beta-propeller" evidence="7">
    <location>
        <begin position="418"/>
        <end position="707"/>
    </location>
</feature>
<dbReference type="InterPro" id="IPR001680">
    <property type="entry name" value="WD40_rpt"/>
</dbReference>
<gene>
    <name evidence="10" type="ORF">M501DRAFT_1030618</name>
</gene>
<dbReference type="InterPro" id="IPR015943">
    <property type="entry name" value="WD40/YVTN_repeat-like_dom_sf"/>
</dbReference>
<comment type="caution">
    <text evidence="10">The sequence shown here is derived from an EMBL/GenBank/DDBJ whole genome shotgun (WGS) entry which is preliminary data.</text>
</comment>
<feature type="domain" description="WDHD1 first WD40" evidence="9">
    <location>
        <begin position="8"/>
        <end position="297"/>
    </location>
</feature>
<dbReference type="PROSITE" id="PS00678">
    <property type="entry name" value="WD_REPEATS_1"/>
    <property type="match status" value="1"/>
</dbReference>
<evidence type="ECO:0000256" key="3">
    <source>
        <dbReference type="ARBA" id="ARBA00022737"/>
    </source>
</evidence>
<dbReference type="Pfam" id="PF20946">
    <property type="entry name" value="Ctf4_C"/>
    <property type="match status" value="1"/>
</dbReference>
<dbReference type="InterPro" id="IPR036322">
    <property type="entry name" value="WD40_repeat_dom_sf"/>
</dbReference>
<keyword evidence="2 5" id="KW-0853">WD repeat</keyword>
<dbReference type="InterPro" id="IPR022100">
    <property type="entry name" value="WDHD1/CFT4_beta-prop_2nd"/>
</dbReference>
<dbReference type="GO" id="GO:0003682">
    <property type="term" value="F:chromatin binding"/>
    <property type="evidence" value="ECO:0007669"/>
    <property type="project" value="TreeGrafter"/>
</dbReference>
<evidence type="ECO:0000313" key="11">
    <source>
        <dbReference type="Proteomes" id="UP000799429"/>
    </source>
</evidence>
<dbReference type="SUPFAM" id="SSF50978">
    <property type="entry name" value="WD40 repeat-like"/>
    <property type="match status" value="1"/>
</dbReference>
<dbReference type="Pfam" id="PF24817">
    <property type="entry name" value="WD40_WDHD1_1st"/>
    <property type="match status" value="1"/>
</dbReference>
<dbReference type="InterPro" id="IPR019775">
    <property type="entry name" value="WD40_repeat_CS"/>
</dbReference>
<dbReference type="InterPro" id="IPR057646">
    <property type="entry name" value="WD40_WDHD1_1st"/>
</dbReference>
<organism evidence="10 11">
    <name type="scientific">Patellaria atrata CBS 101060</name>
    <dbReference type="NCBI Taxonomy" id="1346257"/>
    <lineage>
        <taxon>Eukaryota</taxon>
        <taxon>Fungi</taxon>
        <taxon>Dikarya</taxon>
        <taxon>Ascomycota</taxon>
        <taxon>Pezizomycotina</taxon>
        <taxon>Dothideomycetes</taxon>
        <taxon>Dothideomycetes incertae sedis</taxon>
        <taxon>Patellariales</taxon>
        <taxon>Patellariaceae</taxon>
        <taxon>Patellaria</taxon>
    </lineage>
</organism>
<feature type="repeat" description="WD" evidence="5">
    <location>
        <begin position="226"/>
        <end position="267"/>
    </location>
</feature>
<feature type="region of interest" description="Disordered" evidence="6">
    <location>
        <begin position="325"/>
        <end position="360"/>
    </location>
</feature>
<evidence type="ECO:0000256" key="2">
    <source>
        <dbReference type="ARBA" id="ARBA00022574"/>
    </source>
</evidence>
<dbReference type="InterPro" id="IPR048591">
    <property type="entry name" value="WDHD1/CFT4_hel"/>
</dbReference>
<evidence type="ECO:0000259" key="8">
    <source>
        <dbReference type="Pfam" id="PF20946"/>
    </source>
</evidence>
<dbReference type="OrthoDB" id="427368at2759"/>